<evidence type="ECO:0000313" key="6">
    <source>
        <dbReference type="EMBL" id="KQK13599.1"/>
    </source>
</evidence>
<dbReference type="GO" id="GO:0005886">
    <property type="term" value="C:plasma membrane"/>
    <property type="evidence" value="ECO:0000318"/>
    <property type="project" value="GO_Central"/>
</dbReference>
<dbReference type="InterPro" id="IPR008972">
    <property type="entry name" value="Cupredoxin"/>
</dbReference>
<dbReference type="ExpressionAtlas" id="A0A0Q3GRW5">
    <property type="expression patterns" value="baseline"/>
</dbReference>
<dbReference type="AlphaFoldDB" id="A0A0Q3GRW5"/>
<evidence type="ECO:0000256" key="3">
    <source>
        <dbReference type="ARBA" id="ARBA00023157"/>
    </source>
</evidence>
<dbReference type="CDD" id="cd11013">
    <property type="entry name" value="Plantacyanin"/>
    <property type="match status" value="1"/>
</dbReference>
<keyword evidence="1" id="KW-0479">Metal-binding</keyword>
<gene>
    <name evidence="7" type="primary">LOC100839570</name>
    <name evidence="6" type="ORF">BRADI_1g11230v3</name>
</gene>
<dbReference type="GO" id="GO:0009055">
    <property type="term" value="F:electron transfer activity"/>
    <property type="evidence" value="ECO:0007669"/>
    <property type="project" value="InterPro"/>
</dbReference>
<dbReference type="Proteomes" id="UP000008810">
    <property type="component" value="Chromosome 1"/>
</dbReference>
<dbReference type="Gene3D" id="2.60.40.420">
    <property type="entry name" value="Cupredoxins - blue copper proteins"/>
    <property type="match status" value="1"/>
</dbReference>
<dbReference type="Gramene" id="KQK13599">
    <property type="protein sequence ID" value="KQK13599"/>
    <property type="gene ID" value="BRADI_1g11230v3"/>
</dbReference>
<reference evidence="7" key="3">
    <citation type="submission" date="2018-08" db="UniProtKB">
        <authorList>
            <consortium name="EnsemblPlants"/>
        </authorList>
    </citation>
    <scope>IDENTIFICATION</scope>
    <source>
        <strain evidence="7">cv. Bd21</strain>
    </source>
</reference>
<dbReference type="STRING" id="15368.A0A0Q3GRW5"/>
<dbReference type="OrthoDB" id="2011645at2759"/>
<dbReference type="EMBL" id="CM000880">
    <property type="protein sequence ID" value="KQK13599.1"/>
    <property type="molecule type" value="Genomic_DNA"/>
</dbReference>
<sequence length="130" mass="13647">MARGRGSTATRGAMVAAAFAVACYCLGLAGVASAATYYVGDSSGWSLSSGSWPHGKQFHAGDTLVFRYMPWLHNVVAVDEEGYNGCSTPPGARTYQSGNDSVRLARGNNHFICTHLGHCSLGMKMVVNAA</sequence>
<evidence type="ECO:0000256" key="1">
    <source>
        <dbReference type="ARBA" id="ARBA00022723"/>
    </source>
</evidence>
<dbReference type="InterPro" id="IPR039391">
    <property type="entry name" value="Phytocyanin-like"/>
</dbReference>
<proteinExistence type="predicted"/>
<dbReference type="KEGG" id="bdi:100839570"/>
<dbReference type="InterPro" id="IPR003245">
    <property type="entry name" value="Phytocyanin_dom"/>
</dbReference>
<reference evidence="6" key="2">
    <citation type="submission" date="2017-06" db="EMBL/GenBank/DDBJ databases">
        <title>WGS assembly of Brachypodium distachyon.</title>
        <authorList>
            <consortium name="The International Brachypodium Initiative"/>
            <person name="Lucas S."/>
            <person name="Harmon-Smith M."/>
            <person name="Lail K."/>
            <person name="Tice H."/>
            <person name="Grimwood J."/>
            <person name="Bruce D."/>
            <person name="Barry K."/>
            <person name="Shu S."/>
            <person name="Lindquist E."/>
            <person name="Wang M."/>
            <person name="Pitluck S."/>
            <person name="Vogel J.P."/>
            <person name="Garvin D.F."/>
            <person name="Mockler T.C."/>
            <person name="Schmutz J."/>
            <person name="Rokhsar D."/>
            <person name="Bevan M.W."/>
        </authorList>
    </citation>
    <scope>NUCLEOTIDE SEQUENCE</scope>
    <source>
        <strain evidence="6">Bd21</strain>
    </source>
</reference>
<dbReference type="EnsemblPlants" id="KQK13599">
    <property type="protein sequence ID" value="KQK13599"/>
    <property type="gene ID" value="BRADI_1g11230v3"/>
</dbReference>
<evidence type="ECO:0000256" key="4">
    <source>
        <dbReference type="ARBA" id="ARBA00082491"/>
    </source>
</evidence>
<dbReference type="PROSITE" id="PS51257">
    <property type="entry name" value="PROKAR_LIPOPROTEIN"/>
    <property type="match status" value="1"/>
</dbReference>
<keyword evidence="3" id="KW-1015">Disulfide bond</keyword>
<dbReference type="SUPFAM" id="SSF49503">
    <property type="entry name" value="Cupredoxins"/>
    <property type="match status" value="1"/>
</dbReference>
<keyword evidence="2" id="KW-0186">Copper</keyword>
<dbReference type="RefSeq" id="XP_003560832.1">
    <property type="nucleotide sequence ID" value="XM_003560784.4"/>
</dbReference>
<dbReference type="GO" id="GO:0046872">
    <property type="term" value="F:metal ion binding"/>
    <property type="evidence" value="ECO:0007669"/>
    <property type="project" value="UniProtKB-KW"/>
</dbReference>
<evidence type="ECO:0000259" key="5">
    <source>
        <dbReference type="PROSITE" id="PS51485"/>
    </source>
</evidence>
<organism evidence="6">
    <name type="scientific">Brachypodium distachyon</name>
    <name type="common">Purple false brome</name>
    <name type="synonym">Trachynia distachya</name>
    <dbReference type="NCBI Taxonomy" id="15368"/>
    <lineage>
        <taxon>Eukaryota</taxon>
        <taxon>Viridiplantae</taxon>
        <taxon>Streptophyta</taxon>
        <taxon>Embryophyta</taxon>
        <taxon>Tracheophyta</taxon>
        <taxon>Spermatophyta</taxon>
        <taxon>Magnoliopsida</taxon>
        <taxon>Liliopsida</taxon>
        <taxon>Poales</taxon>
        <taxon>Poaceae</taxon>
        <taxon>BOP clade</taxon>
        <taxon>Pooideae</taxon>
        <taxon>Stipodae</taxon>
        <taxon>Brachypodieae</taxon>
        <taxon>Brachypodium</taxon>
    </lineage>
</organism>
<accession>A0A0Q3GRW5</accession>
<evidence type="ECO:0000313" key="7">
    <source>
        <dbReference type="EnsemblPlants" id="KQK13599"/>
    </source>
</evidence>
<keyword evidence="8" id="KW-1185">Reference proteome</keyword>
<dbReference type="FunFam" id="2.60.40.420:FF:000013">
    <property type="entry name" value="basic blue protein-like"/>
    <property type="match status" value="1"/>
</dbReference>
<evidence type="ECO:0000313" key="8">
    <source>
        <dbReference type="Proteomes" id="UP000008810"/>
    </source>
</evidence>
<dbReference type="PANTHER" id="PTHR33021">
    <property type="entry name" value="BLUE COPPER PROTEIN"/>
    <property type="match status" value="1"/>
</dbReference>
<dbReference type="GeneID" id="100839570"/>
<feature type="domain" description="Phytocyanin" evidence="5">
    <location>
        <begin position="35"/>
        <end position="130"/>
    </location>
</feature>
<dbReference type="InterPro" id="IPR041844">
    <property type="entry name" value="Plantacyanin"/>
</dbReference>
<protein>
    <recommendedName>
        <fullName evidence="4">Plantacyanin</fullName>
    </recommendedName>
</protein>
<dbReference type="PANTHER" id="PTHR33021:SF463">
    <property type="entry name" value="OS03G0709100 PROTEIN"/>
    <property type="match status" value="1"/>
</dbReference>
<evidence type="ECO:0000256" key="2">
    <source>
        <dbReference type="ARBA" id="ARBA00023008"/>
    </source>
</evidence>
<dbReference type="Pfam" id="PF02298">
    <property type="entry name" value="Cu_bind_like"/>
    <property type="match status" value="1"/>
</dbReference>
<dbReference type="PROSITE" id="PS51485">
    <property type="entry name" value="PHYTOCYANIN"/>
    <property type="match status" value="1"/>
</dbReference>
<reference evidence="6 7" key="1">
    <citation type="journal article" date="2010" name="Nature">
        <title>Genome sequencing and analysis of the model grass Brachypodium distachyon.</title>
        <authorList>
            <consortium name="International Brachypodium Initiative"/>
        </authorList>
    </citation>
    <scope>NUCLEOTIDE SEQUENCE [LARGE SCALE GENOMIC DNA]</scope>
    <source>
        <strain evidence="6 7">Bd21</strain>
    </source>
</reference>
<name>A0A0Q3GRW5_BRADI</name>